<organism evidence="1 2">
    <name type="scientific">Barnesiella intestinihominis YIT 11860</name>
    <dbReference type="NCBI Taxonomy" id="742726"/>
    <lineage>
        <taxon>Bacteria</taxon>
        <taxon>Pseudomonadati</taxon>
        <taxon>Bacteroidota</taxon>
        <taxon>Bacteroidia</taxon>
        <taxon>Bacteroidales</taxon>
        <taxon>Barnesiellaceae</taxon>
        <taxon>Barnesiella</taxon>
    </lineage>
</organism>
<comment type="caution">
    <text evidence="1">The sequence shown here is derived from an EMBL/GenBank/DDBJ whole genome shotgun (WGS) entry which is preliminary data.</text>
</comment>
<dbReference type="HOGENOM" id="CLU_044962_2_1_10"/>
<dbReference type="Pfam" id="PF07751">
    <property type="entry name" value="Abi_2"/>
    <property type="match status" value="1"/>
</dbReference>
<dbReference type="Proteomes" id="UP000006044">
    <property type="component" value="Unassembled WGS sequence"/>
</dbReference>
<protein>
    <recommendedName>
        <fullName evidence="3">Abi-like protein</fullName>
    </recommendedName>
</protein>
<name>K0WZQ8_9BACT</name>
<dbReference type="RefSeq" id="WP_008861626.1">
    <property type="nucleotide sequence ID" value="NZ_CAXSNY010000001.1"/>
</dbReference>
<dbReference type="GeneID" id="77848433"/>
<dbReference type="PATRIC" id="fig|742726.3.peg.1210"/>
<dbReference type="InterPro" id="IPR011664">
    <property type="entry name" value="Abi_system_AbiD/AbiF-like"/>
</dbReference>
<accession>K0WZQ8</accession>
<reference evidence="1 2" key="1">
    <citation type="submission" date="2012-08" db="EMBL/GenBank/DDBJ databases">
        <title>The Genome Sequence of Barnesiella intestinihominis YIT 11860.</title>
        <authorList>
            <consortium name="The Broad Institute Genome Sequencing Platform"/>
            <person name="Earl A."/>
            <person name="Ward D."/>
            <person name="Feldgarden M."/>
            <person name="Gevers D."/>
            <person name="Morotomi M."/>
            <person name="Walker B."/>
            <person name="Young S.K."/>
            <person name="Zeng Q."/>
            <person name="Gargeya S."/>
            <person name="Fitzgerald M."/>
            <person name="Haas B."/>
            <person name="Abouelleil A."/>
            <person name="Alvarado L."/>
            <person name="Arachchi H.M."/>
            <person name="Berlin A.M."/>
            <person name="Chapman S.B."/>
            <person name="Goldberg J."/>
            <person name="Griggs A."/>
            <person name="Gujja S."/>
            <person name="Hansen M."/>
            <person name="Howarth C."/>
            <person name="Imamovic A."/>
            <person name="Larimer J."/>
            <person name="McCowen C."/>
            <person name="Montmayeur A."/>
            <person name="Murphy C."/>
            <person name="Neiman D."/>
            <person name="Pearson M."/>
            <person name="Priest M."/>
            <person name="Roberts A."/>
            <person name="Saif S."/>
            <person name="Shea T."/>
            <person name="Sisk P."/>
            <person name="Sykes S."/>
            <person name="Wortman J."/>
            <person name="Nusbaum C."/>
            <person name="Birren B."/>
        </authorList>
    </citation>
    <scope>NUCLEOTIDE SEQUENCE [LARGE SCALE GENOMIC DNA]</scope>
    <source>
        <strain evidence="1 2">YIT 11860</strain>
    </source>
</reference>
<dbReference type="STRING" id="742726.HMPREF9448_01139"/>
<dbReference type="AlphaFoldDB" id="K0WZQ8"/>
<dbReference type="eggNOG" id="COG4823">
    <property type="taxonomic scope" value="Bacteria"/>
</dbReference>
<evidence type="ECO:0008006" key="3">
    <source>
        <dbReference type="Google" id="ProtNLM"/>
    </source>
</evidence>
<evidence type="ECO:0000313" key="1">
    <source>
        <dbReference type="EMBL" id="EJZ64658.1"/>
    </source>
</evidence>
<gene>
    <name evidence="1" type="ORF">HMPREF9448_01139</name>
</gene>
<sequence length="289" mass="33744">MKKALNIDQQIAKLKSHGMEFDNEEKAKEILLDIGYYRLGFYSFPFETTFPRINNRDHKLKKGTTFKSVYDLYEFDTKLRRILLNALDRIEVNIRTQIIYTVSNYYTDSPTWFANPDIMKSDFISNFDIMVYKAMQDNPIIKRHHQRYPDDKYPPAWKTIEFMTLGNIVSLYKSIKSERLKYIIAQHYGCSTGVFINYLDTIRVIRNRCAHGSCIYNISIPIGIKAIPANIDRDSRHNINGVIAVIKYILGTISKNRKEDLNNEIISTFKNIQSQETKKIVADCTKIII</sequence>
<dbReference type="EMBL" id="ADLE01000008">
    <property type="protein sequence ID" value="EJZ64658.1"/>
    <property type="molecule type" value="Genomic_DNA"/>
</dbReference>
<evidence type="ECO:0000313" key="2">
    <source>
        <dbReference type="Proteomes" id="UP000006044"/>
    </source>
</evidence>
<dbReference type="OrthoDB" id="5363652at2"/>
<keyword evidence="2" id="KW-1185">Reference proteome</keyword>
<proteinExistence type="predicted"/>